<feature type="domain" description="PhoD-like phosphatase metallophosphatase" evidence="1">
    <location>
        <begin position="145"/>
        <end position="495"/>
    </location>
</feature>
<evidence type="ECO:0000259" key="2">
    <source>
        <dbReference type="Pfam" id="PF16655"/>
    </source>
</evidence>
<feature type="domain" description="Phospholipase D N-terminal" evidence="2">
    <location>
        <begin position="39"/>
        <end position="129"/>
    </location>
</feature>
<dbReference type="Pfam" id="PF09423">
    <property type="entry name" value="PhoD"/>
    <property type="match status" value="1"/>
</dbReference>
<evidence type="ECO:0000313" key="4">
    <source>
        <dbReference type="Proteomes" id="UP001501757"/>
    </source>
</evidence>
<reference evidence="3 4" key="1">
    <citation type="journal article" date="2019" name="Int. J. Syst. Evol. Microbiol.">
        <title>The Global Catalogue of Microorganisms (GCM) 10K type strain sequencing project: providing services to taxonomists for standard genome sequencing and annotation.</title>
        <authorList>
            <consortium name="The Broad Institute Genomics Platform"/>
            <consortium name="The Broad Institute Genome Sequencing Center for Infectious Disease"/>
            <person name="Wu L."/>
            <person name="Ma J."/>
        </authorList>
    </citation>
    <scope>NUCLEOTIDE SEQUENCE [LARGE SCALE GENOMIC DNA]</scope>
    <source>
        <strain evidence="3 4">JCM 13378</strain>
    </source>
</reference>
<organism evidence="3 4">
    <name type="scientific">Bowmanella denitrificans</name>
    <dbReference type="NCBI Taxonomy" id="366582"/>
    <lineage>
        <taxon>Bacteria</taxon>
        <taxon>Pseudomonadati</taxon>
        <taxon>Pseudomonadota</taxon>
        <taxon>Gammaproteobacteria</taxon>
        <taxon>Alteromonadales</taxon>
        <taxon>Alteromonadaceae</taxon>
        <taxon>Bowmanella</taxon>
    </lineage>
</organism>
<dbReference type="InterPro" id="IPR018946">
    <property type="entry name" value="PhoD-like_MPP"/>
</dbReference>
<evidence type="ECO:0000259" key="1">
    <source>
        <dbReference type="Pfam" id="PF09423"/>
    </source>
</evidence>
<dbReference type="RefSeq" id="WP_343847611.1">
    <property type="nucleotide sequence ID" value="NZ_BAAAEI010000031.1"/>
</dbReference>
<sequence length="513" mass="57816">MFLQRRDFLKVGLATVGMMASPMVFSLSADPQRPRLITGISAGDVSYDGAVIWGRTDKPALMQVEVSADETFTKASRFVGGAALAPTDFNAKTLLHGLLPGQIWYYRVSFASLENPGAVSDIWQGHFKTAPVLKGNVRFCWSGDTAGQGFGIDKNRGGMQTYAAILRQQPDFFVHCGDLIYADNPIESSKTLSDGSQWQNLQTEGVSKVAESVQEFREHYYYNFLDEHVAKLHSQVATFQQWDDHEVRNNWFPGQILDDPRYTQKSISLLAEHSRRAMLECNPIRLNSLDERQIYRKIAYGPHLDIFMLDMRSYRGPNNLNRQTESSAQTAFLGAQQLAWLKQSLSRSDATWKIIAADMPIGLKVTDWGTEIAENMANIDGPPLGRELEMAELLRHIRDNHIYNVHFITADVHYCASHYYAPEQAQFKDFMPFWEFVSGPLHAGTFGPGELDNTFGPQLVFKGIPDDLQQGAEPSQDYQFFGQMDIDGESGALTVSHFNRKGERLWHTQLLPT</sequence>
<name>A0ABN0XXA3_9ALTE</name>
<dbReference type="InterPro" id="IPR032093">
    <property type="entry name" value="PhoD_N"/>
</dbReference>
<dbReference type="SUPFAM" id="SSF56300">
    <property type="entry name" value="Metallo-dependent phosphatases"/>
    <property type="match status" value="1"/>
</dbReference>
<accession>A0ABN0XXA3</accession>
<dbReference type="EMBL" id="BAAAEI010000031">
    <property type="protein sequence ID" value="GAA0375713.1"/>
    <property type="molecule type" value="Genomic_DNA"/>
</dbReference>
<dbReference type="InterPro" id="IPR038607">
    <property type="entry name" value="PhoD-like_sf"/>
</dbReference>
<dbReference type="InterPro" id="IPR029052">
    <property type="entry name" value="Metallo-depent_PP-like"/>
</dbReference>
<comment type="caution">
    <text evidence="3">The sequence shown here is derived from an EMBL/GenBank/DDBJ whole genome shotgun (WGS) entry which is preliminary data.</text>
</comment>
<dbReference type="Gene3D" id="2.60.40.380">
    <property type="entry name" value="Purple acid phosphatase-like, N-terminal"/>
    <property type="match status" value="1"/>
</dbReference>
<proteinExistence type="predicted"/>
<keyword evidence="4" id="KW-1185">Reference proteome</keyword>
<dbReference type="PANTHER" id="PTHR43606:SF1">
    <property type="entry name" value="PHOD-LIKE PHOSPHATASE METALLOPHOSPHATASE DOMAIN-CONTAINING PROTEIN"/>
    <property type="match status" value="1"/>
</dbReference>
<evidence type="ECO:0000313" key="3">
    <source>
        <dbReference type="EMBL" id="GAA0375713.1"/>
    </source>
</evidence>
<dbReference type="InterPro" id="IPR052900">
    <property type="entry name" value="Phospholipid_Metab_Enz"/>
</dbReference>
<dbReference type="Gene3D" id="3.60.21.70">
    <property type="entry name" value="PhoD-like phosphatase"/>
    <property type="match status" value="1"/>
</dbReference>
<dbReference type="PANTHER" id="PTHR43606">
    <property type="entry name" value="PHOSPHATASE, PUTATIVE (AFU_ORTHOLOGUE AFUA_6G08710)-RELATED"/>
    <property type="match status" value="1"/>
</dbReference>
<protein>
    <submittedName>
        <fullName evidence="3">Alkaline phosphatase D family protein</fullName>
    </submittedName>
</protein>
<dbReference type="Proteomes" id="UP001501757">
    <property type="component" value="Unassembled WGS sequence"/>
</dbReference>
<gene>
    <name evidence="3" type="ORF">GCM10009092_44920</name>
</gene>
<dbReference type="Pfam" id="PF16655">
    <property type="entry name" value="PhoD_N"/>
    <property type="match status" value="1"/>
</dbReference>